<comment type="caution">
    <text evidence="1">The sequence shown here is derived from an EMBL/GenBank/DDBJ whole genome shotgun (WGS) entry which is preliminary data.</text>
</comment>
<organism evidence="1 2">
    <name type="scientific">Actinomadura parmotrematis</name>
    <dbReference type="NCBI Taxonomy" id="2864039"/>
    <lineage>
        <taxon>Bacteria</taxon>
        <taxon>Bacillati</taxon>
        <taxon>Actinomycetota</taxon>
        <taxon>Actinomycetes</taxon>
        <taxon>Streptosporangiales</taxon>
        <taxon>Thermomonosporaceae</taxon>
        <taxon>Actinomadura</taxon>
    </lineage>
</organism>
<dbReference type="Pfam" id="PF20199">
    <property type="entry name" value="RepSA"/>
    <property type="match status" value="1"/>
</dbReference>
<protein>
    <recommendedName>
        <fullName evidence="3">Replication initiation protein</fullName>
    </recommendedName>
</protein>
<dbReference type="Proteomes" id="UP000774570">
    <property type="component" value="Unassembled WGS sequence"/>
</dbReference>
<keyword evidence="2" id="KW-1185">Reference proteome</keyword>
<reference evidence="1 2" key="1">
    <citation type="submission" date="2021-07" db="EMBL/GenBank/DDBJ databases">
        <title>Actinomadura sp. PM05-2 isolated from lichen.</title>
        <authorList>
            <person name="Somphong A."/>
            <person name="Phongsopitanun W."/>
            <person name="Tanasupawat S."/>
            <person name="Peongsungnone V."/>
        </authorList>
    </citation>
    <scope>NUCLEOTIDE SEQUENCE [LARGE SCALE GENOMIC DNA]</scope>
    <source>
        <strain evidence="1 2">PM05-2</strain>
    </source>
</reference>
<evidence type="ECO:0000313" key="1">
    <source>
        <dbReference type="EMBL" id="MBW8486702.1"/>
    </source>
</evidence>
<evidence type="ECO:0008006" key="3">
    <source>
        <dbReference type="Google" id="ProtNLM"/>
    </source>
</evidence>
<dbReference type="EMBL" id="JAIBOA010000026">
    <property type="protein sequence ID" value="MBW8486702.1"/>
    <property type="molecule type" value="Genomic_DNA"/>
</dbReference>
<proteinExistence type="predicted"/>
<sequence>MLLIACGDRREAVCPPCAARYRADLRHLIRAGLAGRVGVLADGADAVPASVSAHPVVFATLTAPSFGAVHRSAGEPGGPCRPRSGRPHCAHGYRRWCDAWHASDDPRTGTPLCYECYDYAGHVMWHGVVPELWRRFVIYTYRALARAGSAATGERVTVRAVRGLLRVSYVKVAEYQRRGAVHLHAVMRLDGVNTDGADSGDGVVAPPGWADAGTLAAAVKDAAGRVAVRLPVAGGSGGGVARTARWGGQVDAVPVTDPGRVVGYLAKYATKSAGDVLAGLPPRRFGRTEGRAVLRRVSAHVSLLVQECFRLGARPELARLRLNDYPHTLGFRGHFASKSRRYAMTLGALRAVRRAWRSDRSADRSSSGAGDPWAAARAAERSGGDSTVILRSWTFGGQGWARLGDADLAASLARDHAAWREARDLAVASRAGDGNG</sequence>
<accession>A0ABS7G4H5</accession>
<dbReference type="InterPro" id="IPR046828">
    <property type="entry name" value="RepSA"/>
</dbReference>
<gene>
    <name evidence="1" type="ORF">K1Y72_30345</name>
</gene>
<name>A0ABS7G4H5_9ACTN</name>
<evidence type="ECO:0000313" key="2">
    <source>
        <dbReference type="Proteomes" id="UP000774570"/>
    </source>
</evidence>